<dbReference type="Proteomes" id="UP000706039">
    <property type="component" value="Unassembled WGS sequence"/>
</dbReference>
<evidence type="ECO:0008006" key="4">
    <source>
        <dbReference type="Google" id="ProtNLM"/>
    </source>
</evidence>
<feature type="chain" id="PRO_5045168395" description="Tetratricopeptide repeat protein" evidence="1">
    <location>
        <begin position="28"/>
        <end position="413"/>
    </location>
</feature>
<dbReference type="RefSeq" id="WP_222987825.1">
    <property type="nucleotide sequence ID" value="NZ_JAINVV010000001.1"/>
</dbReference>
<protein>
    <recommendedName>
        <fullName evidence="4">Tetratricopeptide repeat protein</fullName>
    </recommendedName>
</protein>
<sequence length="413" mass="44199">MKLVSKTALGIVLALGSVSIAALPAQAQKKPKEEKAAPLKLSKEFREAAGPIDKVYKAQDWPGTMAAIDAAEPAAKTPEEIYTLNQYRLDVGTKTQNTAAQEKAITAMLGTGLLPAADVGKYHFFAGKFASDRKDYAKAETEYAAAAAANYATTDLYLSQAKIYADTGKYPQVLTTLEKAIQAEEATGKKAPEDWYKFGFGQAYKGKLNSEVTRWTMMHVKAYPSAENWRTALVLFRDSQNPADKPLIDLYRLMLATDSLAGEKDHYEYAFLASRAGLPGEAKLVLDHLKASKSPGTSPDVNELHKEVTAKVAGDRASLAAEEKSAAGAANGVSASGVANAYLGYGDYAKAVTLYELALQKGGVDADEVNTRLGIALARQGQKDAAKAAFAKVQGAPRAGIAQYWTAWLDKTA</sequence>
<feature type="signal peptide" evidence="1">
    <location>
        <begin position="1"/>
        <end position="27"/>
    </location>
</feature>
<evidence type="ECO:0000256" key="1">
    <source>
        <dbReference type="SAM" id="SignalP"/>
    </source>
</evidence>
<evidence type="ECO:0000313" key="3">
    <source>
        <dbReference type="Proteomes" id="UP000706039"/>
    </source>
</evidence>
<reference evidence="2 3" key="1">
    <citation type="submission" date="2021-08" db="EMBL/GenBank/DDBJ databases">
        <authorList>
            <person name="Tuo L."/>
        </authorList>
    </citation>
    <scope>NUCLEOTIDE SEQUENCE [LARGE SCALE GENOMIC DNA]</scope>
    <source>
        <strain evidence="2 3">JCM 31229</strain>
    </source>
</reference>
<name>A0ABS7PHC7_9SPHN</name>
<proteinExistence type="predicted"/>
<dbReference type="EMBL" id="JAINVV010000001">
    <property type="protein sequence ID" value="MBY8820704.1"/>
    <property type="molecule type" value="Genomic_DNA"/>
</dbReference>
<dbReference type="InterPro" id="IPR011990">
    <property type="entry name" value="TPR-like_helical_dom_sf"/>
</dbReference>
<gene>
    <name evidence="2" type="ORF">K7G82_00265</name>
</gene>
<dbReference type="Gene3D" id="1.25.40.10">
    <property type="entry name" value="Tetratricopeptide repeat domain"/>
    <property type="match status" value="2"/>
</dbReference>
<accession>A0ABS7PHC7</accession>
<organism evidence="2 3">
    <name type="scientific">Sphingomonas colocasiae</name>
    <dbReference type="NCBI Taxonomy" id="1848973"/>
    <lineage>
        <taxon>Bacteria</taxon>
        <taxon>Pseudomonadati</taxon>
        <taxon>Pseudomonadota</taxon>
        <taxon>Alphaproteobacteria</taxon>
        <taxon>Sphingomonadales</taxon>
        <taxon>Sphingomonadaceae</taxon>
        <taxon>Sphingomonas</taxon>
    </lineage>
</organism>
<dbReference type="SUPFAM" id="SSF48452">
    <property type="entry name" value="TPR-like"/>
    <property type="match status" value="1"/>
</dbReference>
<keyword evidence="3" id="KW-1185">Reference proteome</keyword>
<comment type="caution">
    <text evidence="2">The sequence shown here is derived from an EMBL/GenBank/DDBJ whole genome shotgun (WGS) entry which is preliminary data.</text>
</comment>
<evidence type="ECO:0000313" key="2">
    <source>
        <dbReference type="EMBL" id="MBY8820704.1"/>
    </source>
</evidence>
<keyword evidence="1" id="KW-0732">Signal</keyword>